<dbReference type="PROSITE" id="PS51790">
    <property type="entry name" value="MSRB"/>
    <property type="match status" value="1"/>
</dbReference>
<evidence type="ECO:0000256" key="7">
    <source>
        <dbReference type="HAMAP-Rule" id="MF_01401"/>
    </source>
</evidence>
<comment type="catalytic activity">
    <reaction evidence="4 7">
        <text>L-methionyl-[protein] + [thioredoxin]-disulfide + H2O = L-methionyl-(S)-S-oxide-[protein] + [thioredoxin]-dithiol</text>
        <dbReference type="Rhea" id="RHEA:14217"/>
        <dbReference type="Rhea" id="RHEA-COMP:10698"/>
        <dbReference type="Rhea" id="RHEA-COMP:10700"/>
        <dbReference type="Rhea" id="RHEA-COMP:12313"/>
        <dbReference type="Rhea" id="RHEA-COMP:12315"/>
        <dbReference type="ChEBI" id="CHEBI:15377"/>
        <dbReference type="ChEBI" id="CHEBI:16044"/>
        <dbReference type="ChEBI" id="CHEBI:29950"/>
        <dbReference type="ChEBI" id="CHEBI:44120"/>
        <dbReference type="ChEBI" id="CHEBI:50058"/>
        <dbReference type="EC" id="1.8.4.11"/>
    </reaction>
</comment>
<feature type="domain" description="MsrB" evidence="9">
    <location>
        <begin position="246"/>
        <end position="368"/>
    </location>
</feature>
<dbReference type="Pfam" id="PF01625">
    <property type="entry name" value="PMSR"/>
    <property type="match status" value="1"/>
</dbReference>
<reference evidence="10 11" key="1">
    <citation type="submission" date="2020-08" db="EMBL/GenBank/DDBJ databases">
        <title>Genomic Encyclopedia of Type Strains, Phase III (KMG-III): the genomes of soil and plant-associated and newly described type strains.</title>
        <authorList>
            <person name="Whitman W."/>
        </authorList>
    </citation>
    <scope>NUCLEOTIDE SEQUENCE [LARGE SCALE GENOMIC DNA]</scope>
    <source>
        <strain evidence="10 11">CECT 5831</strain>
    </source>
</reference>
<feature type="chain" id="PRO_5032712453" description="Peptide methionine sulfoxide reductase MsrA" evidence="8">
    <location>
        <begin position="20"/>
        <end position="389"/>
    </location>
</feature>
<dbReference type="NCBIfam" id="TIGR00401">
    <property type="entry name" value="msrA"/>
    <property type="match status" value="1"/>
</dbReference>
<keyword evidence="8" id="KW-0732">Signal</keyword>
<dbReference type="Gene3D" id="2.170.150.20">
    <property type="entry name" value="Peptide methionine sulfoxide reductase"/>
    <property type="match status" value="1"/>
</dbReference>
<name>A0A839TUY4_9BACL</name>
<accession>A0A839TUY4</accession>
<dbReference type="GO" id="GO:0033743">
    <property type="term" value="F:peptide-methionine (R)-S-oxide reductase activity"/>
    <property type="evidence" value="ECO:0007669"/>
    <property type="project" value="UniProtKB-EC"/>
</dbReference>
<feature type="active site" evidence="7">
    <location>
        <position position="68"/>
    </location>
</feature>
<evidence type="ECO:0000256" key="6">
    <source>
        <dbReference type="ARBA" id="ARBA00048782"/>
    </source>
</evidence>
<organism evidence="10 11">
    <name type="scientific">Paenibacillus rhizosphaerae</name>
    <dbReference type="NCBI Taxonomy" id="297318"/>
    <lineage>
        <taxon>Bacteria</taxon>
        <taxon>Bacillati</taxon>
        <taxon>Bacillota</taxon>
        <taxon>Bacilli</taxon>
        <taxon>Bacillales</taxon>
        <taxon>Paenibacillaceae</taxon>
        <taxon>Paenibacillus</taxon>
    </lineage>
</organism>
<dbReference type="HAMAP" id="MF_01401">
    <property type="entry name" value="MsrA"/>
    <property type="match status" value="1"/>
</dbReference>
<dbReference type="EC" id="1.8.4.11" evidence="7"/>
<keyword evidence="3" id="KW-0511">Multifunctional enzyme</keyword>
<comment type="caution">
    <text evidence="10">The sequence shown here is derived from an EMBL/GenBank/DDBJ whole genome shotgun (WGS) entry which is preliminary data.</text>
</comment>
<evidence type="ECO:0000256" key="4">
    <source>
        <dbReference type="ARBA" id="ARBA00047806"/>
    </source>
</evidence>
<evidence type="ECO:0000313" key="11">
    <source>
        <dbReference type="Proteomes" id="UP000517523"/>
    </source>
</evidence>
<proteinExistence type="inferred from homology"/>
<dbReference type="InterPro" id="IPR036509">
    <property type="entry name" value="Met_Sox_Rdtase_MsrA_sf"/>
</dbReference>
<keyword evidence="2 7" id="KW-0560">Oxidoreductase</keyword>
<gene>
    <name evidence="7" type="primary">msrA</name>
    <name evidence="10" type="ORF">FHS19_003754</name>
</gene>
<dbReference type="SUPFAM" id="SSF55068">
    <property type="entry name" value="Peptide methionine sulfoxide reductase"/>
    <property type="match status" value="1"/>
</dbReference>
<comment type="function">
    <text evidence="7">Has an important function as a repair enzyme for proteins that have been inactivated by oxidation. Catalyzes the reversible oxidation-reduction of methionine sulfoxide in proteins to methionine.</text>
</comment>
<evidence type="ECO:0000256" key="2">
    <source>
        <dbReference type="ARBA" id="ARBA00023002"/>
    </source>
</evidence>
<evidence type="ECO:0000256" key="5">
    <source>
        <dbReference type="ARBA" id="ARBA00048488"/>
    </source>
</evidence>
<dbReference type="AlphaFoldDB" id="A0A839TUY4"/>
<comment type="similarity">
    <text evidence="1 7">Belongs to the MsrA Met sulfoxide reductase family.</text>
</comment>
<sequence length="389" mass="43430">MKLKRFVLPVGLMAVIVFAAYGSYHKHDITEAKGMSNEAKAMSNKVTRFTETAAASGDTKTAVFAGGCFWSVEAPFEKLDGVVSVVTGYSGGHTTDPTYEKVSTGKTGHLEAVQVRYDPSRISYNQLLQVFWRNTDPTDTKGQFADRGTEYRSVIFYDSKEQQTAAEASKAALAAQGKFEKPLVTNILPVSAFYEAEDVHQDFYRTHPADFEFNDVASGRKAFLDGIWGEDQELKALESPYSRIDKAERLMSLTKLQVEVTQHDQDEPPFQNAYWNNTEEGIYVDIVSGEPLFSSKDQFDAGTGWASFTRPLEPDSVVYREVGGFFSDETQVRSRYADSFLGHVFEDGPEPTGLRYCTNSASLRFIPKDDLVQSGYGKYTKLFQGDDEQ</sequence>
<comment type="catalytic activity">
    <reaction evidence="6 7">
        <text>[thioredoxin]-disulfide + L-methionine + H2O = L-methionine (S)-S-oxide + [thioredoxin]-dithiol</text>
        <dbReference type="Rhea" id="RHEA:19993"/>
        <dbReference type="Rhea" id="RHEA-COMP:10698"/>
        <dbReference type="Rhea" id="RHEA-COMP:10700"/>
        <dbReference type="ChEBI" id="CHEBI:15377"/>
        <dbReference type="ChEBI" id="CHEBI:29950"/>
        <dbReference type="ChEBI" id="CHEBI:50058"/>
        <dbReference type="ChEBI" id="CHEBI:57844"/>
        <dbReference type="ChEBI" id="CHEBI:58772"/>
        <dbReference type="EC" id="1.8.4.11"/>
    </reaction>
</comment>
<dbReference type="InterPro" id="IPR002569">
    <property type="entry name" value="Met_Sox_Rdtase_MsrA_dom"/>
</dbReference>
<evidence type="ECO:0000259" key="9">
    <source>
        <dbReference type="PROSITE" id="PS51790"/>
    </source>
</evidence>
<dbReference type="PANTHER" id="PTHR43774">
    <property type="entry name" value="PEPTIDE METHIONINE SULFOXIDE REDUCTASE"/>
    <property type="match status" value="1"/>
</dbReference>
<dbReference type="NCBIfam" id="TIGR00357">
    <property type="entry name" value="peptide-methionine (R)-S-oxide reductase MsrB"/>
    <property type="match status" value="1"/>
</dbReference>
<dbReference type="SUPFAM" id="SSF51316">
    <property type="entry name" value="Mss4-like"/>
    <property type="match status" value="1"/>
</dbReference>
<dbReference type="PANTHER" id="PTHR43774:SF1">
    <property type="entry name" value="PEPTIDE METHIONINE SULFOXIDE REDUCTASE MSRA 2"/>
    <property type="match status" value="1"/>
</dbReference>
<dbReference type="InterPro" id="IPR011057">
    <property type="entry name" value="Mss4-like_sf"/>
</dbReference>
<dbReference type="Gene3D" id="3.30.1060.10">
    <property type="entry name" value="Peptide methionine sulphoxide reductase MsrA"/>
    <property type="match status" value="1"/>
</dbReference>
<dbReference type="EMBL" id="JACHXJ010000003">
    <property type="protein sequence ID" value="MBB3129079.1"/>
    <property type="molecule type" value="Genomic_DNA"/>
</dbReference>
<dbReference type="RefSeq" id="WP_312887262.1">
    <property type="nucleotide sequence ID" value="NZ_JACHXJ010000003.1"/>
</dbReference>
<evidence type="ECO:0000256" key="1">
    <source>
        <dbReference type="ARBA" id="ARBA00005591"/>
    </source>
</evidence>
<comment type="catalytic activity">
    <reaction evidence="5">
        <text>L-methionyl-[protein] + [thioredoxin]-disulfide + H2O = L-methionyl-(R)-S-oxide-[protein] + [thioredoxin]-dithiol</text>
        <dbReference type="Rhea" id="RHEA:24164"/>
        <dbReference type="Rhea" id="RHEA-COMP:10698"/>
        <dbReference type="Rhea" id="RHEA-COMP:10700"/>
        <dbReference type="Rhea" id="RHEA-COMP:12313"/>
        <dbReference type="Rhea" id="RHEA-COMP:12314"/>
        <dbReference type="ChEBI" id="CHEBI:15377"/>
        <dbReference type="ChEBI" id="CHEBI:16044"/>
        <dbReference type="ChEBI" id="CHEBI:29950"/>
        <dbReference type="ChEBI" id="CHEBI:45764"/>
        <dbReference type="ChEBI" id="CHEBI:50058"/>
        <dbReference type="EC" id="1.8.4.12"/>
    </reaction>
</comment>
<evidence type="ECO:0000256" key="8">
    <source>
        <dbReference type="SAM" id="SignalP"/>
    </source>
</evidence>
<dbReference type="Proteomes" id="UP000517523">
    <property type="component" value="Unassembled WGS sequence"/>
</dbReference>
<protein>
    <recommendedName>
        <fullName evidence="7">Peptide methionine sulfoxide reductase MsrA</fullName>
        <shortName evidence="7">Protein-methionine-S-oxide reductase</shortName>
        <ecNumber evidence="7">1.8.4.11</ecNumber>
    </recommendedName>
    <alternativeName>
        <fullName evidence="7">Peptide-methionine (S)-S-oxide reductase</fullName>
        <shortName evidence="7">Peptide Met(O) reductase</shortName>
    </alternativeName>
</protein>
<evidence type="ECO:0000313" key="10">
    <source>
        <dbReference type="EMBL" id="MBB3129079.1"/>
    </source>
</evidence>
<evidence type="ECO:0000256" key="3">
    <source>
        <dbReference type="ARBA" id="ARBA00023268"/>
    </source>
</evidence>
<dbReference type="GO" id="GO:0008113">
    <property type="term" value="F:peptide-methionine (S)-S-oxide reductase activity"/>
    <property type="evidence" value="ECO:0007669"/>
    <property type="project" value="UniProtKB-UniRule"/>
</dbReference>
<feature type="signal peptide" evidence="8">
    <location>
        <begin position="1"/>
        <end position="19"/>
    </location>
</feature>
<dbReference type="Pfam" id="PF01641">
    <property type="entry name" value="SelR"/>
    <property type="match status" value="1"/>
</dbReference>
<dbReference type="InterPro" id="IPR002579">
    <property type="entry name" value="Met_Sox_Rdtase_MsrB_dom"/>
</dbReference>